<dbReference type="PANTHER" id="PTHR38702:SF1">
    <property type="entry name" value="CALPONIN-HOMOLOGY (CH) DOMAIN-CONTAINING PROTEIN"/>
    <property type="match status" value="1"/>
</dbReference>
<name>A0A9P5PXG2_9AGAR</name>
<dbReference type="Proteomes" id="UP000772434">
    <property type="component" value="Unassembled WGS sequence"/>
</dbReference>
<feature type="compositionally biased region" description="Low complexity" evidence="1">
    <location>
        <begin position="27"/>
        <end position="41"/>
    </location>
</feature>
<evidence type="ECO:0000313" key="2">
    <source>
        <dbReference type="EMBL" id="KAF9074271.1"/>
    </source>
</evidence>
<proteinExistence type="predicted"/>
<feature type="compositionally biased region" description="Basic and acidic residues" evidence="1">
    <location>
        <begin position="406"/>
        <end position="423"/>
    </location>
</feature>
<dbReference type="AlphaFoldDB" id="A0A9P5PXG2"/>
<feature type="compositionally biased region" description="Low complexity" evidence="1">
    <location>
        <begin position="1"/>
        <end position="19"/>
    </location>
</feature>
<accession>A0A9P5PXG2</accession>
<keyword evidence="3" id="KW-1185">Reference proteome</keyword>
<dbReference type="OrthoDB" id="2534759at2759"/>
<organism evidence="2 3">
    <name type="scientific">Rhodocollybia butyracea</name>
    <dbReference type="NCBI Taxonomy" id="206335"/>
    <lineage>
        <taxon>Eukaryota</taxon>
        <taxon>Fungi</taxon>
        <taxon>Dikarya</taxon>
        <taxon>Basidiomycota</taxon>
        <taxon>Agaricomycotina</taxon>
        <taxon>Agaricomycetes</taxon>
        <taxon>Agaricomycetidae</taxon>
        <taxon>Agaricales</taxon>
        <taxon>Marasmiineae</taxon>
        <taxon>Omphalotaceae</taxon>
        <taxon>Rhodocollybia</taxon>
    </lineage>
</organism>
<sequence length="713" mass="78261">MTSESSPSTTPSALTPESTGSVNTGQSSPDTSVSSSAATTLKKSRRQTAFYPNMNSSNKPLKPFSRSAAKRESVMALGSIEHLQYYFTKAGLKPLDKPHYGLVPAIGTSAHSPGNPSITSLSDLQLPPTPVVSNYRAESVFTPHVKSTETDPETLLPGVIDDLSAVSRAWCIDLDKSAESFIDVLDVLQTTTRAVRSTRNYLLSQPDESAGVIREHFRANRLGPSGHSSSSSRGDKVPDPLALIRRSALEVLAVLRELEEKTRLPLSDDAYDAQSDGGGSRGGSSHARAGSPSHDQEDEDEMPATPGIHEVDKDTAVAFSLMQVNGRYESVPVWEDPDADAFYVDEDASKEKKDRWDERLVLGSGWLYKQDVTLAQLSNERKLVGDYLGVVDEVLFEGKKGARGSERGWEKEKRRLRDKERSRSSVKRRVSAGDFEGRSAARTGIGHGLGVGEPGPRRVSTGMLPDIMGQLSFSDEPQQMEGISEEGENVDVLEEVDEDADNDSGLDDDSLPEWAKRSVFMDDDLDRAQFLLMHLAPSHLRTFLPTEPPSSSPSAHTAFLESLSSGQLLCTAYNAGVRKSKKPWGYINKEGIHDILALQKVEEEKAGGEGRKTGWTFRRSDNLRLWVGALKLRYMLPIIVPSQLLGAGANTPGSSNTPLSSPLPLSQKFPTNEPPVLFDARIVAKQEEGWEEMLETVVKRWMWRVVDEKRMEK</sequence>
<feature type="region of interest" description="Disordered" evidence="1">
    <location>
        <begin position="1"/>
        <end position="65"/>
    </location>
</feature>
<feature type="region of interest" description="Disordered" evidence="1">
    <location>
        <begin position="649"/>
        <end position="668"/>
    </location>
</feature>
<feature type="compositionally biased region" description="Low complexity" evidence="1">
    <location>
        <begin position="283"/>
        <end position="293"/>
    </location>
</feature>
<dbReference type="EMBL" id="JADNRY010000014">
    <property type="protein sequence ID" value="KAF9074271.1"/>
    <property type="molecule type" value="Genomic_DNA"/>
</dbReference>
<reference evidence="2" key="1">
    <citation type="submission" date="2020-11" db="EMBL/GenBank/DDBJ databases">
        <authorList>
            <consortium name="DOE Joint Genome Institute"/>
            <person name="Ahrendt S."/>
            <person name="Riley R."/>
            <person name="Andreopoulos W."/>
            <person name="Labutti K."/>
            <person name="Pangilinan J."/>
            <person name="Ruiz-Duenas F.J."/>
            <person name="Barrasa J.M."/>
            <person name="Sanchez-Garcia M."/>
            <person name="Camarero S."/>
            <person name="Miyauchi S."/>
            <person name="Serrano A."/>
            <person name="Linde D."/>
            <person name="Babiker R."/>
            <person name="Drula E."/>
            <person name="Ayuso-Fernandez I."/>
            <person name="Pacheco R."/>
            <person name="Padilla G."/>
            <person name="Ferreira P."/>
            <person name="Barriuso J."/>
            <person name="Kellner H."/>
            <person name="Castanera R."/>
            <person name="Alfaro M."/>
            <person name="Ramirez L."/>
            <person name="Pisabarro A.G."/>
            <person name="Kuo A."/>
            <person name="Tritt A."/>
            <person name="Lipzen A."/>
            <person name="He G."/>
            <person name="Yan M."/>
            <person name="Ng V."/>
            <person name="Cullen D."/>
            <person name="Martin F."/>
            <person name="Rosso M.-N."/>
            <person name="Henrissat B."/>
            <person name="Hibbett D."/>
            <person name="Martinez A.T."/>
            <person name="Grigoriev I.V."/>
        </authorList>
    </citation>
    <scope>NUCLEOTIDE SEQUENCE</scope>
    <source>
        <strain evidence="2">AH 40177</strain>
    </source>
</reference>
<comment type="caution">
    <text evidence="2">The sequence shown here is derived from an EMBL/GenBank/DDBJ whole genome shotgun (WGS) entry which is preliminary data.</text>
</comment>
<dbReference type="PANTHER" id="PTHR38702">
    <property type="entry name" value="CALPONIN-HOMOLOGY (CH) DOMAIN-CONTAINING PROTEIN"/>
    <property type="match status" value="1"/>
</dbReference>
<evidence type="ECO:0000256" key="1">
    <source>
        <dbReference type="SAM" id="MobiDB-lite"/>
    </source>
</evidence>
<feature type="region of interest" description="Disordered" evidence="1">
    <location>
        <begin position="266"/>
        <end position="307"/>
    </location>
</feature>
<protein>
    <submittedName>
        <fullName evidence="2">Uncharacterized protein</fullName>
    </submittedName>
</protein>
<feature type="region of interest" description="Disordered" evidence="1">
    <location>
        <begin position="406"/>
        <end position="456"/>
    </location>
</feature>
<gene>
    <name evidence="2" type="ORF">BDP27DRAFT_1214665</name>
</gene>
<evidence type="ECO:0000313" key="3">
    <source>
        <dbReference type="Proteomes" id="UP000772434"/>
    </source>
</evidence>